<name>A0A0D0EU78_9BACI</name>
<proteinExistence type="predicted"/>
<organism evidence="1 2">
    <name type="scientific">Caldibacillus thermoamylovorans</name>
    <dbReference type="NCBI Taxonomy" id="35841"/>
    <lineage>
        <taxon>Bacteria</taxon>
        <taxon>Bacillati</taxon>
        <taxon>Bacillota</taxon>
        <taxon>Bacilli</taxon>
        <taxon>Bacillales</taxon>
        <taxon>Bacillaceae</taxon>
        <taxon>Caldibacillus</taxon>
    </lineage>
</organism>
<evidence type="ECO:0000313" key="2">
    <source>
        <dbReference type="Proteomes" id="UP000032076"/>
    </source>
</evidence>
<evidence type="ECO:0000313" key="1">
    <source>
        <dbReference type="EMBL" id="KIO72346.1"/>
    </source>
</evidence>
<protein>
    <submittedName>
        <fullName evidence="1">Uncharacterized protein</fullName>
    </submittedName>
</protein>
<dbReference type="AlphaFoldDB" id="A0A0D0EU78"/>
<dbReference type="EMBL" id="JXLU01000096">
    <property type="protein sequence ID" value="KIO72346.1"/>
    <property type="molecule type" value="Genomic_DNA"/>
</dbReference>
<comment type="caution">
    <text evidence="1">The sequence shown here is derived from an EMBL/GenBank/DDBJ whole genome shotgun (WGS) entry which is preliminary data.</text>
</comment>
<gene>
    <name evidence="1" type="ORF">B4167_0674</name>
</gene>
<accession>A0A0D0EU78</accession>
<dbReference type="Proteomes" id="UP000032076">
    <property type="component" value="Unassembled WGS sequence"/>
</dbReference>
<reference evidence="1 2" key="1">
    <citation type="submission" date="2015-01" db="EMBL/GenBank/DDBJ databases">
        <title>Draft Genome Sequences of Four Bacillus thermoamylovorans Strains, Isolated From Food Products.</title>
        <authorList>
            <person name="Krawcyk A.O."/>
            <person name="Berendsen E.M."/>
            <person name="Eijlander R.T."/>
            <person name="de Jong A."/>
            <person name="Wells-Bennik M."/>
            <person name="Kuipers O.P."/>
        </authorList>
    </citation>
    <scope>NUCLEOTIDE SEQUENCE [LARGE SCALE GENOMIC DNA]</scope>
    <source>
        <strain evidence="1 2">B4167</strain>
    </source>
</reference>
<sequence length="37" mass="4180">MIVRYGKNKSRVRGNLFSTVNSRVSKKLFVNEPGVVV</sequence>